<dbReference type="NCBIfam" id="TIGR01091">
    <property type="entry name" value="upp"/>
    <property type="match status" value="1"/>
</dbReference>
<keyword evidence="6 17" id="KW-0328">Glycosyltransferase</keyword>
<sequence length="365" mass="39695">MKILIGSDHAGYELKQKVIAHLTGREGLDVQDFGTDTAEVSCDYTDIALQVGRSVAHGDADCGILVCGTGLGMEIAANKVSGVYAADCWNKEVAALSRRHNNANVLTLGARVIDEPTAMEIVDTWLATEFDGGRHVRRTQKICAYERSTNRAFMNDAGQVVVFDHPLVQHKLSIIRDKNTPVKTFRETVAEIASLMVYEITRDLPLKMIDVETPITRTKAYALAGKKLAIVPILRAGLGMMEGVLNLIPNAKVGHIGLYRNPETLQPVEYYCKLPGDIEERDIFLLDPMLATGGSSAEAISLIKKRGGKKISLVCLIAAPEGVSVVHEQHPDVNIFVASLDSHLNEHGYIVPGLGDAGDRIFGTR</sequence>
<evidence type="ECO:0000259" key="18">
    <source>
        <dbReference type="Pfam" id="PF14681"/>
    </source>
</evidence>
<evidence type="ECO:0000256" key="16">
    <source>
        <dbReference type="ARBA" id="ARBA00079807"/>
    </source>
</evidence>
<dbReference type="PANTHER" id="PTHR30345:SF0">
    <property type="entry name" value="DNA DAMAGE-REPAIR_TOLERATION PROTEIN DRT102"/>
    <property type="match status" value="1"/>
</dbReference>
<evidence type="ECO:0000256" key="2">
    <source>
        <dbReference type="ARBA" id="ARBA00008754"/>
    </source>
</evidence>
<dbReference type="AlphaFoldDB" id="A0A6L5YAI8"/>
<dbReference type="NCBIfam" id="TIGR01120">
    <property type="entry name" value="rpiB"/>
    <property type="match status" value="1"/>
</dbReference>
<dbReference type="Gene3D" id="3.40.1400.10">
    <property type="entry name" value="Sugar-phosphate isomerase, RpiB/LacA/LacB"/>
    <property type="match status" value="1"/>
</dbReference>
<feature type="binding site" evidence="17">
    <location>
        <begin position="287"/>
        <end position="295"/>
    </location>
    <ligand>
        <name>5-phospho-alpha-D-ribose 1-diphosphate</name>
        <dbReference type="ChEBI" id="CHEBI:58017"/>
    </ligand>
</feature>
<evidence type="ECO:0000256" key="13">
    <source>
        <dbReference type="ARBA" id="ARBA00052919"/>
    </source>
</evidence>
<feature type="domain" description="Phosphoribosyltransferase" evidence="18">
    <location>
        <begin position="162"/>
        <end position="364"/>
    </location>
</feature>
<evidence type="ECO:0000256" key="5">
    <source>
        <dbReference type="ARBA" id="ARBA00022533"/>
    </source>
</evidence>
<comment type="activity regulation">
    <text evidence="17">Allosterically activated by GTP.</text>
</comment>
<keyword evidence="7 17" id="KW-0808">Transferase</keyword>
<comment type="cofactor">
    <cofactor evidence="17">
        <name>Mg(2+)</name>
        <dbReference type="ChEBI" id="CHEBI:18420"/>
    </cofactor>
    <text evidence="17">Binds 1 Mg(2+) ion per subunit. The magnesium is bound as Mg-PRPP.</text>
</comment>
<feature type="binding site" evidence="17">
    <location>
        <position position="356"/>
    </location>
    <ligand>
        <name>5-phospho-alpha-D-ribose 1-diphosphate</name>
        <dbReference type="ChEBI" id="CHEBI:58017"/>
    </ligand>
</feature>
<evidence type="ECO:0000256" key="1">
    <source>
        <dbReference type="ARBA" id="ARBA00005180"/>
    </source>
</evidence>
<evidence type="ECO:0000313" key="19">
    <source>
        <dbReference type="EMBL" id="MST55310.1"/>
    </source>
</evidence>
<evidence type="ECO:0000256" key="6">
    <source>
        <dbReference type="ARBA" id="ARBA00022676"/>
    </source>
</evidence>
<evidence type="ECO:0000256" key="12">
    <source>
        <dbReference type="ARBA" id="ARBA00031082"/>
    </source>
</evidence>
<comment type="pathway">
    <text evidence="1 17">Pyrimidine metabolism; UMP biosynthesis via salvage pathway; UMP from uracil: step 1/1.</text>
</comment>
<dbReference type="CDD" id="cd06223">
    <property type="entry name" value="PRTases_typeI"/>
    <property type="match status" value="1"/>
</dbReference>
<comment type="caution">
    <text evidence="19">The sequence shown here is derived from an EMBL/GenBank/DDBJ whole genome shotgun (WGS) entry which is preliminary data.</text>
</comment>
<comment type="similarity">
    <text evidence="3 17">Belongs to the UPRTase family.</text>
</comment>
<dbReference type="GO" id="GO:0005737">
    <property type="term" value="C:cytoplasm"/>
    <property type="evidence" value="ECO:0007669"/>
    <property type="project" value="UniProtKB-ARBA"/>
</dbReference>
<keyword evidence="11" id="KW-0413">Isomerase</keyword>
<dbReference type="GO" id="GO:0006223">
    <property type="term" value="P:uracil salvage"/>
    <property type="evidence" value="ECO:0007669"/>
    <property type="project" value="InterPro"/>
</dbReference>
<comment type="catalytic activity">
    <reaction evidence="13 17">
        <text>UMP + diphosphate = 5-phospho-alpha-D-ribose 1-diphosphate + uracil</text>
        <dbReference type="Rhea" id="RHEA:13017"/>
        <dbReference type="ChEBI" id="CHEBI:17568"/>
        <dbReference type="ChEBI" id="CHEBI:33019"/>
        <dbReference type="ChEBI" id="CHEBI:57865"/>
        <dbReference type="ChEBI" id="CHEBI:58017"/>
        <dbReference type="EC" id="2.4.2.9"/>
    </reaction>
</comment>
<dbReference type="Gene3D" id="3.40.50.2020">
    <property type="match status" value="1"/>
</dbReference>
<organism evidence="19 20">
    <name type="scientific">Pyramidobacter porci</name>
    <dbReference type="NCBI Taxonomy" id="2605789"/>
    <lineage>
        <taxon>Bacteria</taxon>
        <taxon>Thermotogati</taxon>
        <taxon>Synergistota</taxon>
        <taxon>Synergistia</taxon>
        <taxon>Synergistales</taxon>
        <taxon>Dethiosulfovibrionaceae</taxon>
        <taxon>Pyramidobacter</taxon>
    </lineage>
</organism>
<dbReference type="GO" id="GO:0004845">
    <property type="term" value="F:uracil phosphoribosyltransferase activity"/>
    <property type="evidence" value="ECO:0007669"/>
    <property type="project" value="UniProtKB-UniRule"/>
</dbReference>
<dbReference type="InterPro" id="IPR004785">
    <property type="entry name" value="RpiB"/>
</dbReference>
<keyword evidence="9 17" id="KW-0460">Magnesium</keyword>
<comment type="function">
    <text evidence="14 17">Catalyzes the conversion of uracil and 5-phospho-alpha-D-ribose 1-diphosphate (PRPP) to UMP and diphosphate.</text>
</comment>
<comment type="similarity">
    <text evidence="2">Belongs to the LacAB/RpiB family.</text>
</comment>
<dbReference type="SUPFAM" id="SSF89623">
    <property type="entry name" value="Ribose/Galactose isomerase RpiB/AlsB"/>
    <property type="match status" value="1"/>
</dbReference>
<feature type="binding site" evidence="17">
    <location>
        <begin position="355"/>
        <end position="357"/>
    </location>
    <ligand>
        <name>uracil</name>
        <dbReference type="ChEBI" id="CHEBI:17568"/>
    </ligand>
</feature>
<evidence type="ECO:0000256" key="10">
    <source>
        <dbReference type="ARBA" id="ARBA00023134"/>
    </source>
</evidence>
<dbReference type="NCBIfam" id="TIGR00689">
    <property type="entry name" value="rpiB_lacA_lacB"/>
    <property type="match status" value="1"/>
</dbReference>
<dbReference type="NCBIfam" id="NF004051">
    <property type="entry name" value="PRK05571.1"/>
    <property type="match status" value="1"/>
</dbReference>
<dbReference type="GO" id="GO:0044206">
    <property type="term" value="P:UMP salvage"/>
    <property type="evidence" value="ECO:0007669"/>
    <property type="project" value="UniProtKB-UniRule"/>
</dbReference>
<keyword evidence="20" id="KW-1185">Reference proteome</keyword>
<evidence type="ECO:0000256" key="17">
    <source>
        <dbReference type="HAMAP-Rule" id="MF_01218"/>
    </source>
</evidence>
<reference evidence="19 20" key="1">
    <citation type="submission" date="2019-08" db="EMBL/GenBank/DDBJ databases">
        <title>In-depth cultivation of the pig gut microbiome towards novel bacterial diversity and tailored functional studies.</title>
        <authorList>
            <person name="Wylensek D."/>
            <person name="Hitch T.C.A."/>
            <person name="Clavel T."/>
        </authorList>
    </citation>
    <scope>NUCLEOTIDE SEQUENCE [LARGE SCALE GENOMIC DNA]</scope>
    <source>
        <strain evidence="19 20">SM-530-WT-4B</strain>
    </source>
</reference>
<dbReference type="Pfam" id="PF14681">
    <property type="entry name" value="UPRTase"/>
    <property type="match status" value="1"/>
</dbReference>
<gene>
    <name evidence="17" type="primary">upp</name>
    <name evidence="19" type="ORF">FYJ74_04585</name>
</gene>
<dbReference type="InterPro" id="IPR029057">
    <property type="entry name" value="PRTase-like"/>
</dbReference>
<dbReference type="InterPro" id="IPR036569">
    <property type="entry name" value="RpiB_LacA_LacB_sf"/>
</dbReference>
<evidence type="ECO:0000256" key="8">
    <source>
        <dbReference type="ARBA" id="ARBA00022741"/>
    </source>
</evidence>
<dbReference type="GO" id="GO:0000287">
    <property type="term" value="F:magnesium ion binding"/>
    <property type="evidence" value="ECO:0007669"/>
    <property type="project" value="UniProtKB-UniRule"/>
</dbReference>
<evidence type="ECO:0000256" key="11">
    <source>
        <dbReference type="ARBA" id="ARBA00023235"/>
    </source>
</evidence>
<dbReference type="NCBIfam" id="NF001097">
    <property type="entry name" value="PRK00129.1"/>
    <property type="match status" value="1"/>
</dbReference>
<evidence type="ECO:0000256" key="7">
    <source>
        <dbReference type="ARBA" id="ARBA00022679"/>
    </source>
</evidence>
<dbReference type="InterPro" id="IPR034332">
    <property type="entry name" value="Upp_B"/>
</dbReference>
<dbReference type="GO" id="GO:0004751">
    <property type="term" value="F:ribose-5-phosphate isomerase activity"/>
    <property type="evidence" value="ECO:0007669"/>
    <property type="project" value="TreeGrafter"/>
</dbReference>
<dbReference type="EC" id="2.4.2.9" evidence="4 17"/>
<evidence type="ECO:0000256" key="15">
    <source>
        <dbReference type="ARBA" id="ARBA00072146"/>
    </source>
</evidence>
<evidence type="ECO:0000256" key="4">
    <source>
        <dbReference type="ARBA" id="ARBA00011894"/>
    </source>
</evidence>
<dbReference type="InterPro" id="IPR005765">
    <property type="entry name" value="UPRT"/>
</dbReference>
<dbReference type="GO" id="GO:0005525">
    <property type="term" value="F:GTP binding"/>
    <property type="evidence" value="ECO:0007669"/>
    <property type="project" value="UniProtKB-KW"/>
</dbReference>
<accession>A0A6L5YAI8</accession>
<evidence type="ECO:0000313" key="20">
    <source>
        <dbReference type="Proteomes" id="UP000473699"/>
    </source>
</evidence>
<dbReference type="GO" id="GO:0009052">
    <property type="term" value="P:pentose-phosphate shunt, non-oxidative branch"/>
    <property type="evidence" value="ECO:0007669"/>
    <property type="project" value="TreeGrafter"/>
</dbReference>
<dbReference type="PANTHER" id="PTHR30345">
    <property type="entry name" value="RIBOSE-5-PHOSPHATE ISOMERASE B"/>
    <property type="match status" value="1"/>
</dbReference>
<keyword evidence="8 17" id="KW-0547">Nucleotide-binding</keyword>
<dbReference type="InterPro" id="IPR000836">
    <property type="entry name" value="PRTase_dom"/>
</dbReference>
<dbReference type="Proteomes" id="UP000473699">
    <property type="component" value="Unassembled WGS sequence"/>
</dbReference>
<feature type="binding site" evidence="17">
    <location>
        <position position="260"/>
    </location>
    <ligand>
        <name>5-phospho-alpha-D-ribose 1-diphosphate</name>
        <dbReference type="ChEBI" id="CHEBI:58017"/>
    </ligand>
</feature>
<dbReference type="UniPathway" id="UPA00574">
    <property type="reaction ID" value="UER00636"/>
</dbReference>
<dbReference type="Pfam" id="PF02502">
    <property type="entry name" value="LacAB_rpiB"/>
    <property type="match status" value="1"/>
</dbReference>
<protein>
    <recommendedName>
        <fullName evidence="15 17">Uracil phosphoribosyltransferase</fullName>
        <ecNumber evidence="4 17">2.4.2.9</ecNumber>
    </recommendedName>
    <alternativeName>
        <fullName evidence="12 17">UMP pyrophosphorylase</fullName>
    </alternativeName>
    <alternativeName>
        <fullName evidence="16 17">UPRTase</fullName>
    </alternativeName>
</protein>
<keyword evidence="10 17" id="KW-0342">GTP-binding</keyword>
<feature type="binding site" evidence="17">
    <location>
        <position position="235"/>
    </location>
    <ligand>
        <name>5-phospho-alpha-D-ribose 1-diphosphate</name>
        <dbReference type="ChEBI" id="CHEBI:58017"/>
    </ligand>
</feature>
<dbReference type="HAMAP" id="MF_01218_B">
    <property type="entry name" value="Upp_B"/>
    <property type="match status" value="1"/>
</dbReference>
<evidence type="ECO:0000256" key="14">
    <source>
        <dbReference type="ARBA" id="ARBA00056901"/>
    </source>
</evidence>
<dbReference type="FunFam" id="3.40.50.2020:FF:000003">
    <property type="entry name" value="Uracil phosphoribosyltransferase"/>
    <property type="match status" value="1"/>
</dbReference>
<dbReference type="SUPFAM" id="SSF53271">
    <property type="entry name" value="PRTase-like"/>
    <property type="match status" value="1"/>
</dbReference>
<evidence type="ECO:0000256" key="9">
    <source>
        <dbReference type="ARBA" id="ARBA00022842"/>
    </source>
</evidence>
<dbReference type="GO" id="GO:0019316">
    <property type="term" value="P:D-allose catabolic process"/>
    <property type="evidence" value="ECO:0007669"/>
    <property type="project" value="TreeGrafter"/>
</dbReference>
<evidence type="ECO:0000256" key="3">
    <source>
        <dbReference type="ARBA" id="ARBA00009516"/>
    </source>
</evidence>
<feature type="binding site" evidence="17">
    <location>
        <position position="350"/>
    </location>
    <ligand>
        <name>uracil</name>
        <dbReference type="ChEBI" id="CHEBI:17568"/>
    </ligand>
</feature>
<dbReference type="InterPro" id="IPR003500">
    <property type="entry name" value="RpiB_LacA_LacB"/>
</dbReference>
<keyword evidence="5 17" id="KW-0021">Allosteric enzyme</keyword>
<name>A0A6L5YAI8_9BACT</name>
<dbReference type="EMBL" id="VUNH01000003">
    <property type="protein sequence ID" value="MST55310.1"/>
    <property type="molecule type" value="Genomic_DNA"/>
</dbReference>
<proteinExistence type="inferred from homology"/>
<dbReference type="RefSeq" id="WP_120372010.1">
    <property type="nucleotide sequence ID" value="NZ_VUNH01000003.1"/>
</dbReference>